<protein>
    <recommendedName>
        <fullName evidence="2">VOC domain-containing protein</fullName>
    </recommendedName>
</protein>
<accession>A0A382HWS3</accession>
<feature type="non-terminal residue" evidence="1">
    <location>
        <position position="1"/>
    </location>
</feature>
<evidence type="ECO:0000313" key="1">
    <source>
        <dbReference type="EMBL" id="SVB91738.1"/>
    </source>
</evidence>
<proteinExistence type="predicted"/>
<sequence length="63" mass="7692">VELLDPITEFDWQDKIDNDTDYSESKIGKRFENMAEEHLTIFLSDPFNNILEFKYYFDTRMVY</sequence>
<dbReference type="EMBL" id="UINC01063765">
    <property type="protein sequence ID" value="SVB91738.1"/>
    <property type="molecule type" value="Genomic_DNA"/>
</dbReference>
<dbReference type="AlphaFoldDB" id="A0A382HWS3"/>
<gene>
    <name evidence="1" type="ORF">METZ01_LOCUS244592</name>
</gene>
<reference evidence="1" key="1">
    <citation type="submission" date="2018-05" db="EMBL/GenBank/DDBJ databases">
        <authorList>
            <person name="Lanie J.A."/>
            <person name="Ng W.-L."/>
            <person name="Kazmierczak K.M."/>
            <person name="Andrzejewski T.M."/>
            <person name="Davidsen T.M."/>
            <person name="Wayne K.J."/>
            <person name="Tettelin H."/>
            <person name="Glass J.I."/>
            <person name="Rusch D."/>
            <person name="Podicherti R."/>
            <person name="Tsui H.-C.T."/>
            <person name="Winkler M.E."/>
        </authorList>
    </citation>
    <scope>NUCLEOTIDE SEQUENCE</scope>
</reference>
<organism evidence="1">
    <name type="scientific">marine metagenome</name>
    <dbReference type="NCBI Taxonomy" id="408172"/>
    <lineage>
        <taxon>unclassified sequences</taxon>
        <taxon>metagenomes</taxon>
        <taxon>ecological metagenomes</taxon>
    </lineage>
</organism>
<name>A0A382HWS3_9ZZZZ</name>
<evidence type="ECO:0008006" key="2">
    <source>
        <dbReference type="Google" id="ProtNLM"/>
    </source>
</evidence>